<gene>
    <name evidence="2" type="ORF">R3P38DRAFT_989930</name>
</gene>
<dbReference type="Proteomes" id="UP001362999">
    <property type="component" value="Unassembled WGS sequence"/>
</dbReference>
<proteinExistence type="predicted"/>
<evidence type="ECO:0000313" key="2">
    <source>
        <dbReference type="EMBL" id="KAK7026620.1"/>
    </source>
</evidence>
<feature type="region of interest" description="Disordered" evidence="1">
    <location>
        <begin position="80"/>
        <end position="112"/>
    </location>
</feature>
<feature type="compositionally biased region" description="Polar residues" evidence="1">
    <location>
        <begin position="96"/>
        <end position="110"/>
    </location>
</feature>
<name>A0AAW0BLE4_9AGAR</name>
<dbReference type="AlphaFoldDB" id="A0AAW0BLE4"/>
<evidence type="ECO:0000313" key="3">
    <source>
        <dbReference type="Proteomes" id="UP001362999"/>
    </source>
</evidence>
<organism evidence="2 3">
    <name type="scientific">Favolaschia claudopus</name>
    <dbReference type="NCBI Taxonomy" id="2862362"/>
    <lineage>
        <taxon>Eukaryota</taxon>
        <taxon>Fungi</taxon>
        <taxon>Dikarya</taxon>
        <taxon>Basidiomycota</taxon>
        <taxon>Agaricomycotina</taxon>
        <taxon>Agaricomycetes</taxon>
        <taxon>Agaricomycetidae</taxon>
        <taxon>Agaricales</taxon>
        <taxon>Marasmiineae</taxon>
        <taxon>Mycenaceae</taxon>
        <taxon>Favolaschia</taxon>
    </lineage>
</organism>
<dbReference type="EMBL" id="JAWWNJ010000031">
    <property type="protein sequence ID" value="KAK7026620.1"/>
    <property type="molecule type" value="Genomic_DNA"/>
</dbReference>
<sequence length="167" mass="18229">MASNRWSKNVLPKTKPQTPIQPNAVRCILYSTLLIPALSEQVLRQMDVNSITQELQAHSRARQAGTSLSASFASNIELLNAPRGRERSQDTRSELSDTSFSGSASTQSWVETGGSSGMILRESVAPVHPSDSLMTTTSTDTSNISVQGIRHFQACWILLLYFCVSPS</sequence>
<evidence type="ECO:0000256" key="1">
    <source>
        <dbReference type="SAM" id="MobiDB-lite"/>
    </source>
</evidence>
<accession>A0AAW0BLE4</accession>
<protein>
    <submittedName>
        <fullName evidence="2">Uncharacterized protein</fullName>
    </submittedName>
</protein>
<comment type="caution">
    <text evidence="2">The sequence shown here is derived from an EMBL/GenBank/DDBJ whole genome shotgun (WGS) entry which is preliminary data.</text>
</comment>
<reference evidence="2 3" key="1">
    <citation type="journal article" date="2024" name="J Genomics">
        <title>Draft genome sequencing and assembly of Favolaschia claudopus CIRM-BRFM 2984 isolated from oak limbs.</title>
        <authorList>
            <person name="Navarro D."/>
            <person name="Drula E."/>
            <person name="Chaduli D."/>
            <person name="Cazenave R."/>
            <person name="Ahrendt S."/>
            <person name="Wang J."/>
            <person name="Lipzen A."/>
            <person name="Daum C."/>
            <person name="Barry K."/>
            <person name="Grigoriev I.V."/>
            <person name="Favel A."/>
            <person name="Rosso M.N."/>
            <person name="Martin F."/>
        </authorList>
    </citation>
    <scope>NUCLEOTIDE SEQUENCE [LARGE SCALE GENOMIC DNA]</scope>
    <source>
        <strain evidence="2 3">CIRM-BRFM 2984</strain>
    </source>
</reference>
<keyword evidence="3" id="KW-1185">Reference proteome</keyword>
<feature type="compositionally biased region" description="Basic and acidic residues" evidence="1">
    <location>
        <begin position="83"/>
        <end position="95"/>
    </location>
</feature>